<dbReference type="Pfam" id="PF00719">
    <property type="entry name" value="Pyrophosphatase"/>
    <property type="match status" value="1"/>
</dbReference>
<comment type="caution">
    <text evidence="9">The sequence shown here is derived from an EMBL/GenBank/DDBJ whole genome shotgun (WGS) entry which is preliminary data.</text>
</comment>
<proteinExistence type="inferred from homology"/>
<gene>
    <name evidence="9" type="ORF">OXX778_LOCUS1496</name>
</gene>
<keyword evidence="10" id="KW-1185">Reference proteome</keyword>
<comment type="catalytic activity">
    <reaction evidence="8">
        <text>diphosphate + H2O = 2 phosphate + H(+)</text>
        <dbReference type="Rhea" id="RHEA:24576"/>
        <dbReference type="ChEBI" id="CHEBI:15377"/>
        <dbReference type="ChEBI" id="CHEBI:15378"/>
        <dbReference type="ChEBI" id="CHEBI:33019"/>
        <dbReference type="ChEBI" id="CHEBI:43474"/>
        <dbReference type="EC" id="3.6.1.1"/>
    </reaction>
</comment>
<dbReference type="InterPro" id="IPR036649">
    <property type="entry name" value="Pyrophosphatase_sf"/>
</dbReference>
<evidence type="ECO:0000256" key="8">
    <source>
        <dbReference type="ARBA" id="ARBA00047820"/>
    </source>
</evidence>
<evidence type="ECO:0000256" key="4">
    <source>
        <dbReference type="ARBA" id="ARBA00022723"/>
    </source>
</evidence>
<evidence type="ECO:0000256" key="1">
    <source>
        <dbReference type="ARBA" id="ARBA00001946"/>
    </source>
</evidence>
<dbReference type="CDD" id="cd00412">
    <property type="entry name" value="pyrophosphatase"/>
    <property type="match status" value="1"/>
</dbReference>
<evidence type="ECO:0000313" key="9">
    <source>
        <dbReference type="EMBL" id="CAF0714689.1"/>
    </source>
</evidence>
<evidence type="ECO:0000256" key="5">
    <source>
        <dbReference type="ARBA" id="ARBA00022801"/>
    </source>
</evidence>
<dbReference type="PROSITE" id="PS00387">
    <property type="entry name" value="PPASE"/>
    <property type="match status" value="1"/>
</dbReference>
<evidence type="ECO:0000256" key="7">
    <source>
        <dbReference type="ARBA" id="ARBA00032535"/>
    </source>
</evidence>
<dbReference type="FunFam" id="3.90.80.10:FF:000009">
    <property type="entry name" value="Inorganic pyrophosphatase"/>
    <property type="match status" value="1"/>
</dbReference>
<keyword evidence="4" id="KW-0479">Metal-binding</keyword>
<comment type="cofactor">
    <cofactor evidence="1">
        <name>Mg(2+)</name>
        <dbReference type="ChEBI" id="CHEBI:18420"/>
    </cofactor>
</comment>
<dbReference type="InterPro" id="IPR008162">
    <property type="entry name" value="Pyrophosphatase"/>
</dbReference>
<dbReference type="Proteomes" id="UP000663879">
    <property type="component" value="Unassembled WGS sequence"/>
</dbReference>
<protein>
    <recommendedName>
        <fullName evidence="3">inorganic diphosphatase</fullName>
        <ecNumber evidence="3">3.6.1.1</ecNumber>
    </recommendedName>
    <alternativeName>
        <fullName evidence="7">Pyrophosphate phospho-hydrolase</fullName>
    </alternativeName>
</protein>
<dbReference type="PANTHER" id="PTHR10286">
    <property type="entry name" value="INORGANIC PYROPHOSPHATASE"/>
    <property type="match status" value="1"/>
</dbReference>
<dbReference type="GO" id="GO:0000287">
    <property type="term" value="F:magnesium ion binding"/>
    <property type="evidence" value="ECO:0007669"/>
    <property type="project" value="InterPro"/>
</dbReference>
<reference evidence="9" key="1">
    <citation type="submission" date="2021-02" db="EMBL/GenBank/DDBJ databases">
        <authorList>
            <person name="Nowell W R."/>
        </authorList>
    </citation>
    <scope>NUCLEOTIDE SEQUENCE</scope>
    <source>
        <strain evidence="9">Ploen Becks lab</strain>
    </source>
</reference>
<dbReference type="Gene3D" id="3.90.80.10">
    <property type="entry name" value="Inorganic pyrophosphatase"/>
    <property type="match status" value="1"/>
</dbReference>
<evidence type="ECO:0000256" key="3">
    <source>
        <dbReference type="ARBA" id="ARBA00012146"/>
    </source>
</evidence>
<dbReference type="EC" id="3.6.1.1" evidence="3"/>
<dbReference type="SUPFAM" id="SSF50324">
    <property type="entry name" value="Inorganic pyrophosphatase"/>
    <property type="match status" value="1"/>
</dbReference>
<organism evidence="9 10">
    <name type="scientific">Brachionus calyciflorus</name>
    <dbReference type="NCBI Taxonomy" id="104777"/>
    <lineage>
        <taxon>Eukaryota</taxon>
        <taxon>Metazoa</taxon>
        <taxon>Spiralia</taxon>
        <taxon>Gnathifera</taxon>
        <taxon>Rotifera</taxon>
        <taxon>Eurotatoria</taxon>
        <taxon>Monogononta</taxon>
        <taxon>Pseudotrocha</taxon>
        <taxon>Ploima</taxon>
        <taxon>Brachionidae</taxon>
        <taxon>Brachionus</taxon>
    </lineage>
</organism>
<dbReference type="AlphaFoldDB" id="A0A813M7F4"/>
<dbReference type="GO" id="GO:0004427">
    <property type="term" value="F:inorganic diphosphate phosphatase activity"/>
    <property type="evidence" value="ECO:0007669"/>
    <property type="project" value="UniProtKB-EC"/>
</dbReference>
<comment type="similarity">
    <text evidence="2">Belongs to the PPase family.</text>
</comment>
<name>A0A813M7F4_9BILA</name>
<evidence type="ECO:0000313" key="10">
    <source>
        <dbReference type="Proteomes" id="UP000663879"/>
    </source>
</evidence>
<dbReference type="EMBL" id="CAJNOC010000097">
    <property type="protein sequence ID" value="CAF0714689.1"/>
    <property type="molecule type" value="Genomic_DNA"/>
</dbReference>
<keyword evidence="6" id="KW-0460">Magnesium</keyword>
<keyword evidence="5" id="KW-0378">Hydrolase</keyword>
<sequence length="327" mass="37675">MNRLANILPKLNSISVLKNKITLTRVAVASYSSNEYKPIFHGVEDTKSFRIYYEKNNKPISPFHDIPLFSDKEKNVLNMIVEIPRFTHAKMEINKKEFLNPISQDSKKEKLRYINNVYPYYGYIWNYGALPQTYDDPNHIDETTGCIGDNDPLDVIEIGTEKQKRGSVIQVKVLGALGLIDEGEADWKIVAINTNDPLAEELADINDVETKVPGLLDSTRDWFKLYKIPTGKPANNFALNGKFFNKNFSYNVIRKSYDAWKSLSEQKENKKNISMVNTSLNNFATVSVENAQTILNNRFNELKNSIYKSEKNPEELEKVYYIDRSKY</sequence>
<evidence type="ECO:0000256" key="6">
    <source>
        <dbReference type="ARBA" id="ARBA00022842"/>
    </source>
</evidence>
<dbReference type="OrthoDB" id="1608002at2759"/>
<dbReference type="GO" id="GO:0006796">
    <property type="term" value="P:phosphate-containing compound metabolic process"/>
    <property type="evidence" value="ECO:0007669"/>
    <property type="project" value="InterPro"/>
</dbReference>
<dbReference type="GO" id="GO:0005737">
    <property type="term" value="C:cytoplasm"/>
    <property type="evidence" value="ECO:0007669"/>
    <property type="project" value="InterPro"/>
</dbReference>
<accession>A0A813M7F4</accession>
<evidence type="ECO:0000256" key="2">
    <source>
        <dbReference type="ARBA" id="ARBA00006220"/>
    </source>
</evidence>